<organism evidence="3 4">
    <name type="scientific">Sphingobium subterraneum</name>
    <dbReference type="NCBI Taxonomy" id="627688"/>
    <lineage>
        <taxon>Bacteria</taxon>
        <taxon>Pseudomonadati</taxon>
        <taxon>Pseudomonadota</taxon>
        <taxon>Alphaproteobacteria</taxon>
        <taxon>Sphingomonadales</taxon>
        <taxon>Sphingomonadaceae</taxon>
        <taxon>Sphingobium</taxon>
    </lineage>
</organism>
<dbReference type="EMBL" id="JACIJP010000007">
    <property type="protein sequence ID" value="MBB6125463.1"/>
    <property type="molecule type" value="Genomic_DNA"/>
</dbReference>
<dbReference type="Pfam" id="PF02321">
    <property type="entry name" value="OEP"/>
    <property type="match status" value="2"/>
</dbReference>
<name>A0A841J3B6_9SPHN</name>
<dbReference type="GO" id="GO:0015562">
    <property type="term" value="F:efflux transmembrane transporter activity"/>
    <property type="evidence" value="ECO:0007669"/>
    <property type="project" value="InterPro"/>
</dbReference>
<dbReference type="InterPro" id="IPR003423">
    <property type="entry name" value="OMP_efflux"/>
</dbReference>
<dbReference type="AlphaFoldDB" id="A0A841J3B6"/>
<dbReference type="PANTHER" id="PTHR30203">
    <property type="entry name" value="OUTER MEMBRANE CATION EFFLUX PROTEIN"/>
    <property type="match status" value="1"/>
</dbReference>
<keyword evidence="2" id="KW-0732">Signal</keyword>
<evidence type="ECO:0000313" key="4">
    <source>
        <dbReference type="Proteomes" id="UP000552700"/>
    </source>
</evidence>
<dbReference type="InterPro" id="IPR010131">
    <property type="entry name" value="MdtP/NodT-like"/>
</dbReference>
<evidence type="ECO:0000313" key="3">
    <source>
        <dbReference type="EMBL" id="MBB6125463.1"/>
    </source>
</evidence>
<gene>
    <name evidence="3" type="ORF">FHS92_003225</name>
</gene>
<comment type="similarity">
    <text evidence="1">Belongs to the outer membrane factor (OMF) (TC 1.B.17) family.</text>
</comment>
<feature type="signal peptide" evidence="2">
    <location>
        <begin position="1"/>
        <end position="23"/>
    </location>
</feature>
<proteinExistence type="inferred from homology"/>
<keyword evidence="4" id="KW-1185">Reference proteome</keyword>
<evidence type="ECO:0000256" key="2">
    <source>
        <dbReference type="SAM" id="SignalP"/>
    </source>
</evidence>
<evidence type="ECO:0000256" key="1">
    <source>
        <dbReference type="ARBA" id="ARBA00007613"/>
    </source>
</evidence>
<protein>
    <submittedName>
        <fullName evidence="3">Cobalt-zinc-cadmium efflux system outer membrane protein</fullName>
    </submittedName>
</protein>
<comment type="caution">
    <text evidence="3">The sequence shown here is derived from an EMBL/GenBank/DDBJ whole genome shotgun (WGS) entry which is preliminary data.</text>
</comment>
<dbReference type="SUPFAM" id="SSF56954">
    <property type="entry name" value="Outer membrane efflux proteins (OEP)"/>
    <property type="match status" value="1"/>
</dbReference>
<accession>A0A841J3B6</accession>
<dbReference type="Gene3D" id="1.20.1600.10">
    <property type="entry name" value="Outer membrane efflux proteins (OEP)"/>
    <property type="match status" value="1"/>
</dbReference>
<feature type="chain" id="PRO_5033024772" evidence="2">
    <location>
        <begin position="24"/>
        <end position="402"/>
    </location>
</feature>
<dbReference type="RefSeq" id="WP_184081750.1">
    <property type="nucleotide sequence ID" value="NZ_JACIJP010000007.1"/>
</dbReference>
<dbReference type="PANTHER" id="PTHR30203:SF24">
    <property type="entry name" value="BLR4935 PROTEIN"/>
    <property type="match status" value="1"/>
</dbReference>
<reference evidence="3 4" key="1">
    <citation type="submission" date="2020-08" db="EMBL/GenBank/DDBJ databases">
        <title>Genomic Encyclopedia of Type Strains, Phase IV (KMG-IV): sequencing the most valuable type-strain genomes for metagenomic binning, comparative biology and taxonomic classification.</title>
        <authorList>
            <person name="Goeker M."/>
        </authorList>
    </citation>
    <scope>NUCLEOTIDE SEQUENCE [LARGE SCALE GENOMIC DNA]</scope>
    <source>
        <strain evidence="3 4">DSM 102255</strain>
    </source>
</reference>
<sequence>MPIRLRALLMAGALVIQAGPAWAEPVTLDDALAKGREVSPRITRAEAELRAAEARAVRAGLRPNPTIGVEVENFSGTGPYRSFRQSEVTVAVSQEFELGGERRARKAVAGAEREFARLSLSRAAADLSYDIAVAHAELRAADDRAVLARGNLTRAQELARIAGALVDAGRDPPLRKLRADALLAEAEAESLRSFGLLLTARRKLGLFIGSEDPDLSAIGGDPVPTVPLPPGTASLDERLAAAERDAASARITLARAEAVPNVTASGGFRSFRESGATAVVMGLSVPLPFNNRGRSGVAAARADSDAAEAMFAQTRLDTSFTRQEAQTLLSAANERLAALTGPGLRQATEAERLAGIGYRAGKFSLLELIDAQQALTSTRLAIIEAQLDRARALAALARANAQ</sequence>
<dbReference type="Proteomes" id="UP000552700">
    <property type="component" value="Unassembled WGS sequence"/>
</dbReference>